<reference evidence="1" key="2">
    <citation type="journal article" date="2015" name="Data Brief">
        <title>Shoot transcriptome of the giant reed, Arundo donax.</title>
        <authorList>
            <person name="Barrero R.A."/>
            <person name="Guerrero F.D."/>
            <person name="Moolhuijzen P."/>
            <person name="Goolsby J.A."/>
            <person name="Tidwell J."/>
            <person name="Bellgard S.E."/>
            <person name="Bellgard M.I."/>
        </authorList>
    </citation>
    <scope>NUCLEOTIDE SEQUENCE</scope>
    <source>
        <tissue evidence="1">Shoot tissue taken approximately 20 cm above the soil surface</tissue>
    </source>
</reference>
<dbReference type="EMBL" id="GBRH01215476">
    <property type="protein sequence ID" value="JAD82419.1"/>
    <property type="molecule type" value="Transcribed_RNA"/>
</dbReference>
<sequence>MMRTSCSRICSNNTARWCTAPVEFWLQPLRTTTSACPLTQVWEAKSRRLIWAKVFSVVARGLPKHCLEVNFFRSYVFLNPFPR</sequence>
<reference evidence="1" key="1">
    <citation type="submission" date="2014-09" db="EMBL/GenBank/DDBJ databases">
        <authorList>
            <person name="Magalhaes I.L.F."/>
            <person name="Oliveira U."/>
            <person name="Santos F.R."/>
            <person name="Vidigal T.H.D.A."/>
            <person name="Brescovit A.D."/>
            <person name="Santos A.J."/>
        </authorList>
    </citation>
    <scope>NUCLEOTIDE SEQUENCE</scope>
    <source>
        <tissue evidence="1">Shoot tissue taken approximately 20 cm above the soil surface</tissue>
    </source>
</reference>
<protein>
    <submittedName>
        <fullName evidence="1">Ij1</fullName>
    </submittedName>
</protein>
<dbReference type="AlphaFoldDB" id="A0A0A9D1E9"/>
<evidence type="ECO:0000313" key="1">
    <source>
        <dbReference type="EMBL" id="JAD82419.1"/>
    </source>
</evidence>
<proteinExistence type="predicted"/>
<organism evidence="1">
    <name type="scientific">Arundo donax</name>
    <name type="common">Giant reed</name>
    <name type="synonym">Donax arundinaceus</name>
    <dbReference type="NCBI Taxonomy" id="35708"/>
    <lineage>
        <taxon>Eukaryota</taxon>
        <taxon>Viridiplantae</taxon>
        <taxon>Streptophyta</taxon>
        <taxon>Embryophyta</taxon>
        <taxon>Tracheophyta</taxon>
        <taxon>Spermatophyta</taxon>
        <taxon>Magnoliopsida</taxon>
        <taxon>Liliopsida</taxon>
        <taxon>Poales</taxon>
        <taxon>Poaceae</taxon>
        <taxon>PACMAD clade</taxon>
        <taxon>Arundinoideae</taxon>
        <taxon>Arundineae</taxon>
        <taxon>Arundo</taxon>
    </lineage>
</organism>
<accession>A0A0A9D1E9</accession>
<name>A0A0A9D1E9_ARUDO</name>